<keyword evidence="3 7" id="KW-0812">Transmembrane</keyword>
<feature type="transmembrane region" description="Helical" evidence="7">
    <location>
        <begin position="184"/>
        <end position="205"/>
    </location>
</feature>
<dbReference type="AlphaFoldDB" id="A0A8G2CBM6"/>
<dbReference type="InterPro" id="IPR050638">
    <property type="entry name" value="AA-Vitamin_Transporters"/>
</dbReference>
<dbReference type="InterPro" id="IPR000620">
    <property type="entry name" value="EamA_dom"/>
</dbReference>
<name>A0A8G2CBM6_9BACT</name>
<dbReference type="PANTHER" id="PTHR32322:SF18">
    <property type="entry name" value="S-ADENOSYLMETHIONINE_S-ADENOSYLHOMOCYSTEINE TRANSPORTER"/>
    <property type="match status" value="1"/>
</dbReference>
<dbReference type="SUPFAM" id="SSF103481">
    <property type="entry name" value="Multidrug resistance efflux transporter EmrE"/>
    <property type="match status" value="2"/>
</dbReference>
<feature type="domain" description="EamA" evidence="8">
    <location>
        <begin position="13"/>
        <end position="141"/>
    </location>
</feature>
<evidence type="ECO:0000313" key="10">
    <source>
        <dbReference type="Proteomes" id="UP000184001"/>
    </source>
</evidence>
<evidence type="ECO:0000259" key="8">
    <source>
        <dbReference type="Pfam" id="PF00892"/>
    </source>
</evidence>
<dbReference type="EMBL" id="FQZR01000007">
    <property type="protein sequence ID" value="SHJ57400.1"/>
    <property type="molecule type" value="Genomic_DNA"/>
</dbReference>
<dbReference type="Proteomes" id="UP000184001">
    <property type="component" value="Unassembled WGS sequence"/>
</dbReference>
<feature type="transmembrane region" description="Helical" evidence="7">
    <location>
        <begin position="273"/>
        <end position="289"/>
    </location>
</feature>
<gene>
    <name evidence="9" type="ORF">SAMN05660830_02766</name>
</gene>
<feature type="transmembrane region" description="Helical" evidence="7">
    <location>
        <begin position="248"/>
        <end position="267"/>
    </location>
</feature>
<evidence type="ECO:0000256" key="2">
    <source>
        <dbReference type="ARBA" id="ARBA00022475"/>
    </source>
</evidence>
<evidence type="ECO:0000256" key="1">
    <source>
        <dbReference type="ARBA" id="ARBA00004651"/>
    </source>
</evidence>
<sequence>MIIKKALILPQISLCVAMTLWASSFVAMKFAIVAFSPMLVVFCRMAIASLVLLTQWRRIELKKIPREHWKIFAFLVVCEPCLLFMFEAHALKYTSASQAGMICSIVPIFVAVGSFLLYKEKQPRIVWAGFITAIGGVTLLSIKSIVTDAAPNPLLGNFFEMMAMLSATGYILTAKRLCASYSAFTLTALQAWIGTIFFFPILLLSGETIPVNVQPEAVMAILYLGTAVSFGAYLFYNYGLRHVPAAQASAYGNLIPVIALGLSHVILSESLTVLQYAACILVLSGVWMSQRRTKPNTTENISAESPLVPVPKEQ</sequence>
<feature type="transmembrane region" description="Helical" evidence="7">
    <location>
        <begin position="32"/>
        <end position="56"/>
    </location>
</feature>
<evidence type="ECO:0000256" key="4">
    <source>
        <dbReference type="ARBA" id="ARBA00022989"/>
    </source>
</evidence>
<accession>A0A8G2CBM6</accession>
<dbReference type="RefSeq" id="WP_019999527.1">
    <property type="nucleotide sequence ID" value="NZ_CP192217.1"/>
</dbReference>
<feature type="transmembrane region" description="Helical" evidence="7">
    <location>
        <begin position="98"/>
        <end position="118"/>
    </location>
</feature>
<evidence type="ECO:0000256" key="7">
    <source>
        <dbReference type="SAM" id="Phobius"/>
    </source>
</evidence>
<organism evidence="9 10">
    <name type="scientific">Halodesulfovibrio aestuarii</name>
    <dbReference type="NCBI Taxonomy" id="126333"/>
    <lineage>
        <taxon>Bacteria</taxon>
        <taxon>Pseudomonadati</taxon>
        <taxon>Thermodesulfobacteriota</taxon>
        <taxon>Desulfovibrionia</taxon>
        <taxon>Desulfovibrionales</taxon>
        <taxon>Desulfovibrionaceae</taxon>
        <taxon>Halodesulfovibrio</taxon>
    </lineage>
</organism>
<feature type="transmembrane region" description="Helical" evidence="7">
    <location>
        <begin position="125"/>
        <end position="142"/>
    </location>
</feature>
<feature type="region of interest" description="Disordered" evidence="6">
    <location>
        <begin position="295"/>
        <end position="314"/>
    </location>
</feature>
<comment type="caution">
    <text evidence="9">The sequence shown here is derived from an EMBL/GenBank/DDBJ whole genome shotgun (WGS) entry which is preliminary data.</text>
</comment>
<feature type="domain" description="EamA" evidence="8">
    <location>
        <begin position="155"/>
        <end position="288"/>
    </location>
</feature>
<feature type="transmembrane region" description="Helical" evidence="7">
    <location>
        <begin position="154"/>
        <end position="172"/>
    </location>
</feature>
<dbReference type="GO" id="GO:0005886">
    <property type="term" value="C:plasma membrane"/>
    <property type="evidence" value="ECO:0007669"/>
    <property type="project" value="UniProtKB-SubCell"/>
</dbReference>
<keyword evidence="2" id="KW-1003">Cell membrane</keyword>
<evidence type="ECO:0000256" key="6">
    <source>
        <dbReference type="SAM" id="MobiDB-lite"/>
    </source>
</evidence>
<keyword evidence="5 7" id="KW-0472">Membrane</keyword>
<dbReference type="InterPro" id="IPR037185">
    <property type="entry name" value="EmrE-like"/>
</dbReference>
<dbReference type="Pfam" id="PF00892">
    <property type="entry name" value="EamA"/>
    <property type="match status" value="2"/>
</dbReference>
<reference evidence="9 10" key="1">
    <citation type="submission" date="2016-11" db="EMBL/GenBank/DDBJ databases">
        <authorList>
            <person name="Varghese N."/>
            <person name="Submissions S."/>
        </authorList>
    </citation>
    <scope>NUCLEOTIDE SEQUENCE [LARGE SCALE GENOMIC DNA]</scope>
    <source>
        <strain evidence="9 10">DSM 17919</strain>
    </source>
</reference>
<evidence type="ECO:0000313" key="9">
    <source>
        <dbReference type="EMBL" id="SHJ57400.1"/>
    </source>
</evidence>
<evidence type="ECO:0000256" key="5">
    <source>
        <dbReference type="ARBA" id="ARBA00023136"/>
    </source>
</evidence>
<keyword evidence="4 7" id="KW-1133">Transmembrane helix</keyword>
<dbReference type="PANTHER" id="PTHR32322">
    <property type="entry name" value="INNER MEMBRANE TRANSPORTER"/>
    <property type="match status" value="1"/>
</dbReference>
<feature type="transmembrane region" description="Helical" evidence="7">
    <location>
        <begin position="68"/>
        <end position="86"/>
    </location>
</feature>
<feature type="transmembrane region" description="Helical" evidence="7">
    <location>
        <begin position="217"/>
        <end position="236"/>
    </location>
</feature>
<protein>
    <submittedName>
        <fullName evidence="9">Permease of the drug/metabolite transporter (DMT) superfamily</fullName>
    </submittedName>
</protein>
<proteinExistence type="predicted"/>
<comment type="subcellular location">
    <subcellularLocation>
        <location evidence="1">Cell membrane</location>
        <topology evidence="1">Multi-pass membrane protein</topology>
    </subcellularLocation>
</comment>
<evidence type="ECO:0000256" key="3">
    <source>
        <dbReference type="ARBA" id="ARBA00022692"/>
    </source>
</evidence>